<comment type="caution">
    <text evidence="1">The sequence shown here is derived from an EMBL/GenBank/DDBJ whole genome shotgun (WGS) entry which is preliminary data.</text>
</comment>
<evidence type="ECO:0000313" key="1">
    <source>
        <dbReference type="EMBL" id="POM22682.1"/>
    </source>
</evidence>
<protein>
    <submittedName>
        <fullName evidence="1">Uncharacterized protein</fullName>
    </submittedName>
</protein>
<dbReference type="Proteomes" id="UP000242367">
    <property type="component" value="Unassembled WGS sequence"/>
</dbReference>
<evidence type="ECO:0000313" key="2">
    <source>
        <dbReference type="Proteomes" id="UP000242367"/>
    </source>
</evidence>
<name>A0A2P4UCC2_9ACTN</name>
<proteinExistence type="predicted"/>
<gene>
    <name evidence="1" type="ORF">BTM25_48860</name>
</gene>
<dbReference type="RefSeq" id="WP_235828620.1">
    <property type="nucleotide sequence ID" value="NZ_MTBP01000004.1"/>
</dbReference>
<accession>A0A2P4UCC2</accession>
<dbReference type="AlphaFoldDB" id="A0A2P4UCC2"/>
<dbReference type="EMBL" id="MTBP01000004">
    <property type="protein sequence ID" value="POM22682.1"/>
    <property type="molecule type" value="Genomic_DNA"/>
</dbReference>
<organism evidence="1 2">
    <name type="scientific">Actinomadura rubteroloni</name>
    <dbReference type="NCBI Taxonomy" id="1926885"/>
    <lineage>
        <taxon>Bacteria</taxon>
        <taxon>Bacillati</taxon>
        <taxon>Actinomycetota</taxon>
        <taxon>Actinomycetes</taxon>
        <taxon>Streptosporangiales</taxon>
        <taxon>Thermomonosporaceae</taxon>
        <taxon>Actinomadura</taxon>
    </lineage>
</organism>
<sequence>MTDTLTIRHGYYAGWGGTDYEASPCGAQVRLYGTRAATGFVPAGTGRYVRIVPLADVEHLSYVTTRCVWRGEPFLVLAHHDGWLRVEYTGGRAPLAERLGLECFDRGVYQAWAPARDVAELREEWV</sequence>
<reference evidence="1 2" key="1">
    <citation type="journal article" date="2017" name="Chemistry">
        <title>Isolation, Biosynthesis and Chemical Modifications of Rubterolones A-F: Rare Tropolone Alkaloids from Actinomadura sp. 5-2.</title>
        <authorList>
            <person name="Guo H."/>
            <person name="Benndorf R."/>
            <person name="Leichnitz D."/>
            <person name="Klassen J.L."/>
            <person name="Vollmers J."/>
            <person name="Gorls H."/>
            <person name="Steinacker M."/>
            <person name="Weigel C."/>
            <person name="Dahse H.M."/>
            <person name="Kaster A.K."/>
            <person name="de Beer Z.W."/>
            <person name="Poulsen M."/>
            <person name="Beemelmanns C."/>
        </authorList>
    </citation>
    <scope>NUCLEOTIDE SEQUENCE [LARGE SCALE GENOMIC DNA]</scope>
    <source>
        <strain evidence="1 2">5-2</strain>
    </source>
</reference>
<keyword evidence="2" id="KW-1185">Reference proteome</keyword>